<dbReference type="EMBL" id="JABWTA010000001">
    <property type="protein sequence ID" value="NVE94988.1"/>
    <property type="molecule type" value="Genomic_DNA"/>
</dbReference>
<evidence type="ECO:0000313" key="1">
    <source>
        <dbReference type="EMBL" id="NVE94988.1"/>
    </source>
</evidence>
<comment type="caution">
    <text evidence="1">The sequence shown here is derived from an EMBL/GenBank/DDBJ whole genome shotgun (WGS) entry which is preliminary data.</text>
</comment>
<dbReference type="CDD" id="cd21471">
    <property type="entry name" value="CrtC-like"/>
    <property type="match status" value="1"/>
</dbReference>
<evidence type="ECO:0000313" key="2">
    <source>
        <dbReference type="Proteomes" id="UP000546031"/>
    </source>
</evidence>
<keyword evidence="2" id="KW-1185">Reference proteome</keyword>
<accession>A0A850HDX8</accession>
<organism evidence="1 2">
    <name type="scientific">Altererythrobacter lutimaris</name>
    <dbReference type="NCBI Taxonomy" id="2743979"/>
    <lineage>
        <taxon>Bacteria</taxon>
        <taxon>Pseudomonadati</taxon>
        <taxon>Pseudomonadota</taxon>
        <taxon>Alphaproteobacteria</taxon>
        <taxon>Sphingomonadales</taxon>
        <taxon>Erythrobacteraceae</taxon>
        <taxon>Altererythrobacter</taxon>
    </lineage>
</organism>
<gene>
    <name evidence="1" type="ORF">HUO12_08775</name>
</gene>
<dbReference type="SUPFAM" id="SSF159245">
    <property type="entry name" value="AttH-like"/>
    <property type="match status" value="1"/>
</dbReference>
<name>A0A850HDX8_9SPHN</name>
<dbReference type="Proteomes" id="UP000546031">
    <property type="component" value="Unassembled WGS sequence"/>
</dbReference>
<reference evidence="1 2" key="1">
    <citation type="submission" date="2020-06" db="EMBL/GenBank/DDBJ databases">
        <title>Altererythrobacter lutimaris sp. nov., a marine bacterium isolated from a tidal flat.</title>
        <authorList>
            <person name="Kim D."/>
            <person name="Yoo Y."/>
            <person name="Kim J.-J."/>
        </authorList>
    </citation>
    <scope>NUCLEOTIDE SEQUENCE [LARGE SCALE GENOMIC DNA]</scope>
    <source>
        <strain evidence="1 2">JGD-16</strain>
    </source>
</reference>
<proteinExistence type="predicted"/>
<dbReference type="AlphaFoldDB" id="A0A850HDX8"/>
<sequence>MTERERDDVRQSKDCLQIGPSNVRWAGDALEITIEERDKRLFNPFRRRVRGTVRVTPEIVNPVAFALDPGTKHRWHCLSPRARIDVDMEEPGLSWTGSAYLDSNFGSESLEEGFRIWHWSRAHCKNGAVVCYEGVRRDGSQFASALRFAENGEPEAEAIPAKAALPRSGWQVERSTRSSSGRASIIRTWEDTPFYSRSELATELHSEPVVAVQESLDLNRFRSPVVQFMLPYRMPRKD</sequence>
<protein>
    <submittedName>
        <fullName evidence="1">Hydroxyneurosporene dehydrogenase</fullName>
    </submittedName>
</protein>